<evidence type="ECO:0000256" key="2">
    <source>
        <dbReference type="ARBA" id="ARBA00022448"/>
    </source>
</evidence>
<dbReference type="SUPFAM" id="SSF55804">
    <property type="entry name" value="Phoshotransferase/anion transport protein"/>
    <property type="match status" value="1"/>
</dbReference>
<keyword evidence="3" id="KW-0963">Cytoplasm</keyword>
<dbReference type="PANTHER" id="PTHR36203">
    <property type="entry name" value="ASCORBATE-SPECIFIC PTS SYSTEM EIIA COMPONENT"/>
    <property type="match status" value="1"/>
</dbReference>
<keyword evidence="7" id="KW-0418">Kinase</keyword>
<organism evidence="12 13">
    <name type="scientific">Enterococcus faecalis TX4248</name>
    <dbReference type="NCBI Taxonomy" id="749495"/>
    <lineage>
        <taxon>Bacteria</taxon>
        <taxon>Bacillati</taxon>
        <taxon>Bacillota</taxon>
        <taxon>Bacilli</taxon>
        <taxon>Lactobacillales</taxon>
        <taxon>Enterococcaceae</taxon>
        <taxon>Enterococcus</taxon>
    </lineage>
</organism>
<comment type="subcellular location">
    <subcellularLocation>
        <location evidence="1">Cytoplasm</location>
    </subcellularLocation>
</comment>
<evidence type="ECO:0000256" key="10">
    <source>
        <dbReference type="ARBA" id="ARBA00042072"/>
    </source>
</evidence>
<accession>A0A125W7W9</accession>
<dbReference type="EMBL" id="AEBR01000025">
    <property type="protein sequence ID" value="EFM83435.1"/>
    <property type="molecule type" value="Genomic_DNA"/>
</dbReference>
<dbReference type="GO" id="GO:0009401">
    <property type="term" value="P:phosphoenolpyruvate-dependent sugar phosphotransferase system"/>
    <property type="evidence" value="ECO:0007669"/>
    <property type="project" value="UniProtKB-KW"/>
</dbReference>
<dbReference type="AlphaFoldDB" id="A0A125W7W9"/>
<dbReference type="GO" id="GO:0016301">
    <property type="term" value="F:kinase activity"/>
    <property type="evidence" value="ECO:0007669"/>
    <property type="project" value="UniProtKB-KW"/>
</dbReference>
<dbReference type="InterPro" id="IPR002178">
    <property type="entry name" value="PTS_EIIA_type-2_dom"/>
</dbReference>
<gene>
    <name evidence="12" type="ORF">HMPREF9498_00892</name>
</gene>
<dbReference type="GO" id="GO:0005737">
    <property type="term" value="C:cytoplasm"/>
    <property type="evidence" value="ECO:0007669"/>
    <property type="project" value="UniProtKB-SubCell"/>
</dbReference>
<dbReference type="RefSeq" id="WP_002365501.1">
    <property type="nucleotide sequence ID" value="NZ_GL454430.1"/>
</dbReference>
<comment type="function">
    <text evidence="8">The phosphoenolpyruvate-dependent sugar phosphotransferase system (sugar PTS), a major carbohydrate active transport system, catalyzes the phosphorylation of incoming sugar substrates concomitantly with their translocation across the cell membrane. The enzyme II UlaABC PTS system is involved in ascorbate transport.</text>
</comment>
<keyword evidence="4" id="KW-0597">Phosphoprotein</keyword>
<dbReference type="InterPro" id="IPR051351">
    <property type="entry name" value="Ascorbate-PTS_EIIA_comp"/>
</dbReference>
<dbReference type="PROSITE" id="PS51094">
    <property type="entry name" value="PTS_EIIA_TYPE_2"/>
    <property type="match status" value="1"/>
</dbReference>
<reference evidence="12 13" key="1">
    <citation type="submission" date="2010-07" db="EMBL/GenBank/DDBJ databases">
        <authorList>
            <person name="Sid Ahmed O."/>
        </authorList>
    </citation>
    <scope>NUCLEOTIDE SEQUENCE [LARGE SCALE GENOMIC DNA]</scope>
    <source>
        <strain evidence="12 13">TX4248</strain>
    </source>
</reference>
<evidence type="ECO:0000256" key="8">
    <source>
        <dbReference type="ARBA" id="ARBA00037387"/>
    </source>
</evidence>
<evidence type="ECO:0000313" key="12">
    <source>
        <dbReference type="EMBL" id="EFM83435.1"/>
    </source>
</evidence>
<evidence type="ECO:0000256" key="9">
    <source>
        <dbReference type="ARBA" id="ARBA00041175"/>
    </source>
</evidence>
<feature type="domain" description="PTS EIIA type-2" evidence="11">
    <location>
        <begin position="4"/>
        <end position="150"/>
    </location>
</feature>
<keyword evidence="5 12" id="KW-0808">Transferase</keyword>
<keyword evidence="6" id="KW-0598">Phosphotransferase system</keyword>
<dbReference type="InterPro" id="IPR016152">
    <property type="entry name" value="PTrfase/Anion_transptr"/>
</dbReference>
<protein>
    <recommendedName>
        <fullName evidence="9">Ascorbate-specific PTS system EIIA component</fullName>
    </recommendedName>
    <alternativeName>
        <fullName evidence="10">Ascorbate-specific phosphotransferase enzyme IIA component</fullName>
    </alternativeName>
</protein>
<dbReference type="Proteomes" id="UP000004846">
    <property type="component" value="Unassembled WGS sequence"/>
</dbReference>
<dbReference type="Gene3D" id="3.40.930.10">
    <property type="entry name" value="Mannitol-specific EII, Chain A"/>
    <property type="match status" value="1"/>
</dbReference>
<comment type="caution">
    <text evidence="12">The sequence shown here is derived from an EMBL/GenBank/DDBJ whole genome shotgun (WGS) entry which is preliminary data.</text>
</comment>
<evidence type="ECO:0000256" key="4">
    <source>
        <dbReference type="ARBA" id="ARBA00022553"/>
    </source>
</evidence>
<proteinExistence type="predicted"/>
<evidence type="ECO:0000313" key="13">
    <source>
        <dbReference type="Proteomes" id="UP000004846"/>
    </source>
</evidence>
<evidence type="ECO:0000256" key="6">
    <source>
        <dbReference type="ARBA" id="ARBA00022683"/>
    </source>
</evidence>
<evidence type="ECO:0000259" key="11">
    <source>
        <dbReference type="PROSITE" id="PS51094"/>
    </source>
</evidence>
<dbReference type="CDD" id="cd00211">
    <property type="entry name" value="PTS_IIA_fru"/>
    <property type="match status" value="1"/>
</dbReference>
<evidence type="ECO:0000256" key="3">
    <source>
        <dbReference type="ARBA" id="ARBA00022490"/>
    </source>
</evidence>
<dbReference type="HOGENOM" id="CLU_072531_2_0_9"/>
<dbReference type="Pfam" id="PF00359">
    <property type="entry name" value="PTS_EIIA_2"/>
    <property type="match status" value="1"/>
</dbReference>
<evidence type="ECO:0000256" key="7">
    <source>
        <dbReference type="ARBA" id="ARBA00022777"/>
    </source>
</evidence>
<evidence type="ECO:0000256" key="5">
    <source>
        <dbReference type="ARBA" id="ARBA00022679"/>
    </source>
</evidence>
<name>A0A125W7W9_ENTFL</name>
<keyword evidence="12" id="KW-0670">Pyruvate</keyword>
<sequence>MLTYFWEQELIHYSDKEPVSWQEAIQESCLILLQKHIIDQSYVDEIIQCVETFGPYIIIAPEVAMPHSSEESAGVFGTAISFTKFKQAVTFAGDQEAKTATLFFTLAAQNPAEHLENIQQLMDLLMTDGVIADLLETNTPMDFKEVMEKYQL</sequence>
<dbReference type="PANTHER" id="PTHR36203:SF1">
    <property type="entry name" value="ASCORBATE-SPECIFIC PTS SYSTEM EIIA COMPONENT"/>
    <property type="match status" value="1"/>
</dbReference>
<evidence type="ECO:0000256" key="1">
    <source>
        <dbReference type="ARBA" id="ARBA00004496"/>
    </source>
</evidence>
<keyword evidence="2" id="KW-0813">Transport</keyword>